<name>A0A198GD09_9GAMM</name>
<dbReference type="Proteomes" id="UP000094023">
    <property type="component" value="Unassembled WGS sequence"/>
</dbReference>
<gene>
    <name evidence="1" type="ORF">M983_0938</name>
</gene>
<organism evidence="1 2">
    <name type="scientific">Proteus myxofaciens ATCC 19692</name>
    <dbReference type="NCBI Taxonomy" id="1354337"/>
    <lineage>
        <taxon>Bacteria</taxon>
        <taxon>Pseudomonadati</taxon>
        <taxon>Pseudomonadota</taxon>
        <taxon>Gammaproteobacteria</taxon>
        <taxon>Enterobacterales</taxon>
        <taxon>Morganellaceae</taxon>
        <taxon>Proteus</taxon>
    </lineage>
</organism>
<evidence type="ECO:0000313" key="2">
    <source>
        <dbReference type="Proteomes" id="UP000094023"/>
    </source>
</evidence>
<dbReference type="AlphaFoldDB" id="A0A198GD09"/>
<keyword evidence="2" id="KW-1185">Reference proteome</keyword>
<accession>A0A198GD09</accession>
<dbReference type="STRING" id="1354337.M983_0938"/>
<sequence>MQSMFTLNNYQYKNINKKEEESAITYRWPLLKSFNHIAQRG</sequence>
<dbReference type="EMBL" id="LXEN01000040">
    <property type="protein sequence ID" value="OAT34795.1"/>
    <property type="molecule type" value="Genomic_DNA"/>
</dbReference>
<protein>
    <submittedName>
        <fullName evidence="1">Uncharacterized protein</fullName>
    </submittedName>
</protein>
<evidence type="ECO:0000313" key="1">
    <source>
        <dbReference type="EMBL" id="OAT34795.1"/>
    </source>
</evidence>
<proteinExistence type="predicted"/>
<comment type="caution">
    <text evidence="1">The sequence shown here is derived from an EMBL/GenBank/DDBJ whole genome shotgun (WGS) entry which is preliminary data.</text>
</comment>
<reference evidence="1 2" key="1">
    <citation type="submission" date="2016-04" db="EMBL/GenBank/DDBJ databases">
        <title>ATOL: Assembling a taxonomically balanced genome-scale reconstruction of the evolutionary history of the Enterobacteriaceae.</title>
        <authorList>
            <person name="Plunkett G.III."/>
            <person name="Neeno-Eckwall E.C."/>
            <person name="Glasner J.D."/>
            <person name="Perna N.T."/>
        </authorList>
    </citation>
    <scope>NUCLEOTIDE SEQUENCE [LARGE SCALE GENOMIC DNA]</scope>
    <source>
        <strain evidence="1 2">ATCC 19692</strain>
    </source>
</reference>